<keyword evidence="1" id="KW-1133">Transmembrane helix</keyword>
<dbReference type="OrthoDB" id="407641at2759"/>
<feature type="transmembrane region" description="Helical" evidence="1">
    <location>
        <begin position="469"/>
        <end position="490"/>
    </location>
</feature>
<feature type="transmembrane region" description="Helical" evidence="1">
    <location>
        <begin position="189"/>
        <end position="210"/>
    </location>
</feature>
<keyword evidence="1" id="KW-0472">Membrane</keyword>
<name>A0A9N8DD66_9STRA</name>
<feature type="transmembrane region" description="Helical" evidence="1">
    <location>
        <begin position="496"/>
        <end position="513"/>
    </location>
</feature>
<reference evidence="2" key="1">
    <citation type="submission" date="2020-06" db="EMBL/GenBank/DDBJ databases">
        <authorList>
            <consortium name="Plant Systems Biology data submission"/>
        </authorList>
    </citation>
    <scope>NUCLEOTIDE SEQUENCE</scope>
    <source>
        <strain evidence="2">D6</strain>
    </source>
</reference>
<keyword evidence="1" id="KW-0812">Transmembrane</keyword>
<dbReference type="EMBL" id="CAICTM010000040">
    <property type="protein sequence ID" value="CAB9498556.1"/>
    <property type="molecule type" value="Genomic_DNA"/>
</dbReference>
<evidence type="ECO:0000313" key="3">
    <source>
        <dbReference type="Proteomes" id="UP001153069"/>
    </source>
</evidence>
<comment type="caution">
    <text evidence="2">The sequence shown here is derived from an EMBL/GenBank/DDBJ whole genome shotgun (WGS) entry which is preliminary data.</text>
</comment>
<keyword evidence="3" id="KW-1185">Reference proteome</keyword>
<protein>
    <submittedName>
        <fullName evidence="2">Uncharacterized protein</fullName>
    </submittedName>
</protein>
<feature type="transmembrane region" description="Helical" evidence="1">
    <location>
        <begin position="405"/>
        <end position="425"/>
    </location>
</feature>
<dbReference type="AlphaFoldDB" id="A0A9N8DD66"/>
<dbReference type="Proteomes" id="UP001153069">
    <property type="component" value="Unassembled WGS sequence"/>
</dbReference>
<gene>
    <name evidence="2" type="ORF">SEMRO_40_G024850.1</name>
</gene>
<sequence length="543" mass="62408">MASFLARPCSGSFQYNKLVNHYFSWVLISDVVGIFLPPKRRHWVNLFRVSESFVFVYTTITLHFLELEEPRLAFQFRLGVSLVRLIHAAFLLYKYKTSLVQLWALPSCLRDIFQSEFVLEGTEYVFYGFVPFFLGSMLLPNLLYLSHYNYDVASLDAILTHMQGSESVNVHFKKLIFLILIPSARNRAVASWFVFGAFSIQWVIMLPMFALAPIPYMHIVAEIVFLMEAVLLTREWWHQKSETGKLKDSNHESEELATIESDLPLVGFDWGFTILIEVANMASCLARPSAGDFQYNKLVNHYISWQLITDVPGLLLPPKRRHWVNLFRALESLVLLYTTIYLKVQNLEKPGLAFQTRLGVSVVRLIHASSLLYKYKTSWAQIWALPGWLRAMIQSDFVLEATQGVAHISITFFLGSILLPHLFYISHFNYQVASLDAILTNLQAGFCVNVQLKKLLYLMLMNSAMNRAGASWFTFGGFAIQWVIMLPMFVLAPIPYIHIVAEIAFLIDALLLTREWQHHKQNTKLKDSNHGFDEQVPLSSTDK</sequence>
<evidence type="ECO:0000256" key="1">
    <source>
        <dbReference type="SAM" id="Phobius"/>
    </source>
</evidence>
<accession>A0A9N8DD66</accession>
<feature type="transmembrane region" description="Helical" evidence="1">
    <location>
        <begin position="124"/>
        <end position="145"/>
    </location>
</feature>
<proteinExistence type="predicted"/>
<organism evidence="2 3">
    <name type="scientific">Seminavis robusta</name>
    <dbReference type="NCBI Taxonomy" id="568900"/>
    <lineage>
        <taxon>Eukaryota</taxon>
        <taxon>Sar</taxon>
        <taxon>Stramenopiles</taxon>
        <taxon>Ochrophyta</taxon>
        <taxon>Bacillariophyta</taxon>
        <taxon>Bacillariophyceae</taxon>
        <taxon>Bacillariophycidae</taxon>
        <taxon>Naviculales</taxon>
        <taxon>Naviculaceae</taxon>
        <taxon>Seminavis</taxon>
    </lineage>
</organism>
<evidence type="ECO:0000313" key="2">
    <source>
        <dbReference type="EMBL" id="CAB9498556.1"/>
    </source>
</evidence>